<keyword evidence="5" id="KW-1185">Reference proteome</keyword>
<dbReference type="Pfam" id="PF18962">
    <property type="entry name" value="Por_Secre_tail"/>
    <property type="match status" value="1"/>
</dbReference>
<dbReference type="InterPro" id="IPR015915">
    <property type="entry name" value="Kelch-typ_b-propeller"/>
</dbReference>
<gene>
    <name evidence="4" type="ORF">AHMF7605_18875</name>
</gene>
<dbReference type="SUPFAM" id="SSF117281">
    <property type="entry name" value="Kelch motif"/>
    <property type="match status" value="1"/>
</dbReference>
<dbReference type="RefSeq" id="WP_106931600.1">
    <property type="nucleotide sequence ID" value="NZ_PYFT01000001.1"/>
</dbReference>
<dbReference type="InterPro" id="IPR026444">
    <property type="entry name" value="Secre_tail"/>
</dbReference>
<dbReference type="InterPro" id="IPR006652">
    <property type="entry name" value="Kelch_1"/>
</dbReference>
<dbReference type="NCBIfam" id="TIGR04183">
    <property type="entry name" value="Por_Secre_tail"/>
    <property type="match status" value="1"/>
</dbReference>
<evidence type="ECO:0000256" key="1">
    <source>
        <dbReference type="ARBA" id="ARBA00022441"/>
    </source>
</evidence>
<dbReference type="OrthoDB" id="1493708at2"/>
<dbReference type="EMBL" id="PYFT01000001">
    <property type="protein sequence ID" value="PSR55421.1"/>
    <property type="molecule type" value="Genomic_DNA"/>
</dbReference>
<proteinExistence type="predicted"/>
<feature type="domain" description="Secretion system C-terminal sorting" evidence="3">
    <location>
        <begin position="483"/>
        <end position="562"/>
    </location>
</feature>
<sequence length="563" mass="60096">MAKWPTIEKSGYRTGAAFRGGGAALIGRTIHVFGGFSPTTCIDQNKYHLTLDVDKWISSPSSAKWENKSAPMPIPRNHLSTAVLGGKIYAIGGQYRHDCDATEQVFVHSYNPIANTWTRLTNLPAPRSHNEMGTFPVDGKIYVVAGQGSSNAGQNTVLVLTPEGNNGLGSWANATQFKLPNTYFGISSKVVGSKIIISHGALNSSVSNERRETYTANFTRHTPYKFGFVAKCFSKAVNTNTKVVIKNLLYTIEGKKTYSLTSNANWLKVTKRATGTAIPTGVDMEATIDATGLAKGSYSATVTIKGTGTGTTFTSASFCVNVTVGGSTSSQQVVSYTLVNADTNKDIQTISDGATLNLANFSTKNLSIRANTSPSTVGSVKLVLSGTRLHTRTESSPPYALFGENSGDYVGWVPAEGSYSLQATPYSGASGNGASGTSLTLSFKVSNSGSSQPLGALQTSISRKIPVTRSVTQREKQSLNLQVYPNPSSGGVLHVQVNGYSSQETVNILLHDALGRMVQSKTLYLHANGSAQTEIPVQNYKRGYYIISAQGRSGRKQMKVLVE</sequence>
<dbReference type="PANTHER" id="PTHR45632">
    <property type="entry name" value="LD33804P"/>
    <property type="match status" value="1"/>
</dbReference>
<keyword evidence="1" id="KW-0880">Kelch repeat</keyword>
<dbReference type="SMART" id="SM00612">
    <property type="entry name" value="Kelch"/>
    <property type="match status" value="2"/>
</dbReference>
<organism evidence="4 5">
    <name type="scientific">Adhaeribacter arboris</name>
    <dbReference type="NCBI Taxonomy" id="2072846"/>
    <lineage>
        <taxon>Bacteria</taxon>
        <taxon>Pseudomonadati</taxon>
        <taxon>Bacteroidota</taxon>
        <taxon>Cytophagia</taxon>
        <taxon>Cytophagales</taxon>
        <taxon>Hymenobacteraceae</taxon>
        <taxon>Adhaeribacter</taxon>
    </lineage>
</organism>
<accession>A0A2T2YIU1</accession>
<keyword evidence="2" id="KW-0677">Repeat</keyword>
<comment type="caution">
    <text evidence="4">The sequence shown here is derived from an EMBL/GenBank/DDBJ whole genome shotgun (WGS) entry which is preliminary data.</text>
</comment>
<dbReference type="Proteomes" id="UP000240357">
    <property type="component" value="Unassembled WGS sequence"/>
</dbReference>
<reference evidence="4 5" key="1">
    <citation type="submission" date="2018-03" db="EMBL/GenBank/DDBJ databases">
        <title>Adhaeribacter sp. HMF7605 Genome sequencing and assembly.</title>
        <authorList>
            <person name="Kang H."/>
            <person name="Kang J."/>
            <person name="Cha I."/>
            <person name="Kim H."/>
            <person name="Joh K."/>
        </authorList>
    </citation>
    <scope>NUCLEOTIDE SEQUENCE [LARGE SCALE GENOMIC DNA]</scope>
    <source>
        <strain evidence="4 5">HMF7605</strain>
    </source>
</reference>
<dbReference type="AlphaFoldDB" id="A0A2T2YIU1"/>
<evidence type="ECO:0000256" key="2">
    <source>
        <dbReference type="ARBA" id="ARBA00022737"/>
    </source>
</evidence>
<evidence type="ECO:0000313" key="5">
    <source>
        <dbReference type="Proteomes" id="UP000240357"/>
    </source>
</evidence>
<name>A0A2T2YIU1_9BACT</name>
<dbReference type="Gene3D" id="2.120.10.80">
    <property type="entry name" value="Kelch-type beta propeller"/>
    <property type="match status" value="1"/>
</dbReference>
<evidence type="ECO:0000313" key="4">
    <source>
        <dbReference type="EMBL" id="PSR55421.1"/>
    </source>
</evidence>
<evidence type="ECO:0000259" key="3">
    <source>
        <dbReference type="Pfam" id="PF18962"/>
    </source>
</evidence>
<protein>
    <recommendedName>
        <fullName evidence="3">Secretion system C-terminal sorting domain-containing protein</fullName>
    </recommendedName>
</protein>
<dbReference type="Pfam" id="PF01344">
    <property type="entry name" value="Kelch_1"/>
    <property type="match status" value="1"/>
</dbReference>
<dbReference type="PANTHER" id="PTHR45632:SF3">
    <property type="entry name" value="KELCH-LIKE PROTEIN 32"/>
    <property type="match status" value="1"/>
</dbReference>